<evidence type="ECO:0000256" key="4">
    <source>
        <dbReference type="ARBA" id="ARBA00022917"/>
    </source>
</evidence>
<dbReference type="EMBL" id="JQBS01000035">
    <property type="protein sequence ID" value="KRN54171.1"/>
    <property type="molecule type" value="Genomic_DNA"/>
</dbReference>
<comment type="function">
    <text evidence="5 6 7">Associates with the EF-Tu.GDP complex and induces the exchange of GDP to GTP. It remains bound to the aminoacyl-tRNA.EF-Tu.GTP complex up to the GTP hydrolysis stage on the ribosome.</text>
</comment>
<comment type="caution">
    <text evidence="10">The sequence shown here is derived from an EMBL/GenBank/DDBJ whole genome shotgun (WGS) entry which is preliminary data.</text>
</comment>
<dbReference type="InterPro" id="IPR036402">
    <property type="entry name" value="EF-Ts_dimer_sf"/>
</dbReference>
<evidence type="ECO:0000256" key="2">
    <source>
        <dbReference type="ARBA" id="ARBA00016956"/>
    </source>
</evidence>
<dbReference type="GO" id="GO:0003746">
    <property type="term" value="F:translation elongation factor activity"/>
    <property type="evidence" value="ECO:0007669"/>
    <property type="project" value="UniProtKB-UniRule"/>
</dbReference>
<dbReference type="InterPro" id="IPR018101">
    <property type="entry name" value="Transl_elong_Ts_CS"/>
</dbReference>
<dbReference type="eggNOG" id="COG0264">
    <property type="taxonomic scope" value="Bacteria"/>
</dbReference>
<evidence type="ECO:0000256" key="7">
    <source>
        <dbReference type="RuleBase" id="RU000642"/>
    </source>
</evidence>
<dbReference type="CDD" id="cd14275">
    <property type="entry name" value="UBA_EF-Ts"/>
    <property type="match status" value="1"/>
</dbReference>
<dbReference type="Gene3D" id="3.30.479.20">
    <property type="entry name" value="Elongation factor Ts, dimerisation domain"/>
    <property type="match status" value="2"/>
</dbReference>
<name>A0A0R2HNR7_CARDV</name>
<comment type="similarity">
    <text evidence="1 6 7">Belongs to the EF-Ts family.</text>
</comment>
<dbReference type="PANTHER" id="PTHR11741">
    <property type="entry name" value="ELONGATION FACTOR TS"/>
    <property type="match status" value="1"/>
</dbReference>
<dbReference type="InterPro" id="IPR001816">
    <property type="entry name" value="Transl_elong_EFTs/EF1B"/>
</dbReference>
<evidence type="ECO:0000313" key="11">
    <source>
        <dbReference type="Proteomes" id="UP000051658"/>
    </source>
</evidence>
<protein>
    <recommendedName>
        <fullName evidence="2 6">Elongation factor Ts</fullName>
        <shortName evidence="6">EF-Ts</shortName>
    </recommendedName>
</protein>
<evidence type="ECO:0000256" key="5">
    <source>
        <dbReference type="ARBA" id="ARBA00025453"/>
    </source>
</evidence>
<dbReference type="PATRIC" id="fig|1449336.4.peg.1784"/>
<dbReference type="SUPFAM" id="SSF54713">
    <property type="entry name" value="Elongation factor Ts (EF-Ts), dimerisation domain"/>
    <property type="match status" value="2"/>
</dbReference>
<evidence type="ECO:0000313" key="10">
    <source>
        <dbReference type="EMBL" id="KRN54171.1"/>
    </source>
</evidence>
<dbReference type="FunFam" id="1.10.8.10:FF:000001">
    <property type="entry name" value="Elongation factor Ts"/>
    <property type="match status" value="1"/>
</dbReference>
<evidence type="ECO:0000256" key="6">
    <source>
        <dbReference type="HAMAP-Rule" id="MF_00050"/>
    </source>
</evidence>
<keyword evidence="11" id="KW-1185">Reference proteome</keyword>
<dbReference type="AlphaFoldDB" id="A0A0R2HNR7"/>
<evidence type="ECO:0000259" key="9">
    <source>
        <dbReference type="Pfam" id="PF00889"/>
    </source>
</evidence>
<evidence type="ECO:0000256" key="3">
    <source>
        <dbReference type="ARBA" id="ARBA00022768"/>
    </source>
</evidence>
<proteinExistence type="inferred from homology"/>
<sequence length="293" mass="32077">MTQVTAQLVKKLRDMTGVGMMDAKKALVAVEGDIDKAVDHLRENGMAKAAKKADRVAAEGLASVYVEGNNAAIVEINSETDFVSKNEQFQTLVAEVTRQVVEANPANMEEALEIKTANGTIGSEIMEANTVIGEKISFRRFERVTKEDNAAFGAYLHMGGRIAVLVLLDGTTDEEVARDVAMHIAAINPKYVSRDQVSQEEIAHETKVLTEQALNEGKPANIVEKMIQGRLNKYLAEISLVDQSFVKNPDQTVGEFVASKGATVKSFVRFEVGEGIEKREDNFVDEVMSQVNK</sequence>
<dbReference type="SUPFAM" id="SSF46934">
    <property type="entry name" value="UBA-like"/>
    <property type="match status" value="1"/>
</dbReference>
<organism evidence="10 11">
    <name type="scientific">Carnobacterium divergens DSM 20623</name>
    <dbReference type="NCBI Taxonomy" id="1449336"/>
    <lineage>
        <taxon>Bacteria</taxon>
        <taxon>Bacillati</taxon>
        <taxon>Bacillota</taxon>
        <taxon>Bacilli</taxon>
        <taxon>Lactobacillales</taxon>
        <taxon>Carnobacteriaceae</taxon>
        <taxon>Carnobacterium</taxon>
    </lineage>
</organism>
<dbReference type="RefSeq" id="WP_034570022.1">
    <property type="nucleotide sequence ID" value="NZ_JQBS01000035.1"/>
</dbReference>
<dbReference type="Gene3D" id="1.10.286.20">
    <property type="match status" value="1"/>
</dbReference>
<accession>A0A0R2HNR7</accession>
<evidence type="ECO:0000256" key="1">
    <source>
        <dbReference type="ARBA" id="ARBA00005532"/>
    </source>
</evidence>
<dbReference type="InterPro" id="IPR009060">
    <property type="entry name" value="UBA-like_sf"/>
</dbReference>
<keyword evidence="3 6" id="KW-0251">Elongation factor</keyword>
<dbReference type="PROSITE" id="PS01126">
    <property type="entry name" value="EF_TS_1"/>
    <property type="match status" value="1"/>
</dbReference>
<dbReference type="Pfam" id="PF00889">
    <property type="entry name" value="EF_TS"/>
    <property type="match status" value="1"/>
</dbReference>
<dbReference type="PANTHER" id="PTHR11741:SF0">
    <property type="entry name" value="ELONGATION FACTOR TS, MITOCHONDRIAL"/>
    <property type="match status" value="1"/>
</dbReference>
<dbReference type="PROSITE" id="PS01127">
    <property type="entry name" value="EF_TS_2"/>
    <property type="match status" value="1"/>
</dbReference>
<comment type="subcellular location">
    <subcellularLocation>
        <location evidence="6 8">Cytoplasm</location>
    </subcellularLocation>
</comment>
<dbReference type="NCBIfam" id="TIGR00116">
    <property type="entry name" value="tsf"/>
    <property type="match status" value="1"/>
</dbReference>
<evidence type="ECO:0000256" key="8">
    <source>
        <dbReference type="RuleBase" id="RU000643"/>
    </source>
</evidence>
<reference evidence="10 11" key="1">
    <citation type="journal article" date="2015" name="Genome Announc.">
        <title>Expanding the biotechnology potential of lactobacilli through comparative genomics of 213 strains and associated genera.</title>
        <authorList>
            <person name="Sun Z."/>
            <person name="Harris H.M."/>
            <person name="McCann A."/>
            <person name="Guo C."/>
            <person name="Argimon S."/>
            <person name="Zhang W."/>
            <person name="Yang X."/>
            <person name="Jeffery I.B."/>
            <person name="Cooney J.C."/>
            <person name="Kagawa T.F."/>
            <person name="Liu W."/>
            <person name="Song Y."/>
            <person name="Salvetti E."/>
            <person name="Wrobel A."/>
            <person name="Rasinkangas P."/>
            <person name="Parkhill J."/>
            <person name="Rea M.C."/>
            <person name="O'Sullivan O."/>
            <person name="Ritari J."/>
            <person name="Douillard F.P."/>
            <person name="Paul Ross R."/>
            <person name="Yang R."/>
            <person name="Briner A.E."/>
            <person name="Felis G.E."/>
            <person name="de Vos W.M."/>
            <person name="Barrangou R."/>
            <person name="Klaenhammer T.R."/>
            <person name="Caufield P.W."/>
            <person name="Cui Y."/>
            <person name="Zhang H."/>
            <person name="O'Toole P.W."/>
        </authorList>
    </citation>
    <scope>NUCLEOTIDE SEQUENCE [LARGE SCALE GENOMIC DNA]</scope>
    <source>
        <strain evidence="10 11">DSM 20623</strain>
    </source>
</reference>
<dbReference type="FunFam" id="1.10.286.20:FF:000001">
    <property type="entry name" value="Elongation factor Ts"/>
    <property type="match status" value="1"/>
</dbReference>
<keyword evidence="6" id="KW-0963">Cytoplasm</keyword>
<dbReference type="Gene3D" id="1.10.8.10">
    <property type="entry name" value="DNA helicase RuvA subunit, C-terminal domain"/>
    <property type="match status" value="1"/>
</dbReference>
<feature type="domain" description="Translation elongation factor EFTs/EF1B dimerisation" evidence="9">
    <location>
        <begin position="71"/>
        <end position="274"/>
    </location>
</feature>
<dbReference type="InterPro" id="IPR014039">
    <property type="entry name" value="Transl_elong_EFTs/EF1B_dimer"/>
</dbReference>
<dbReference type="HAMAP" id="MF_00050">
    <property type="entry name" value="EF_Ts"/>
    <property type="match status" value="1"/>
</dbReference>
<dbReference type="GeneID" id="89588747"/>
<keyword evidence="4 6" id="KW-0648">Protein biosynthesis</keyword>
<dbReference type="GO" id="GO:0005737">
    <property type="term" value="C:cytoplasm"/>
    <property type="evidence" value="ECO:0007669"/>
    <property type="project" value="UniProtKB-SubCell"/>
</dbReference>
<dbReference type="Proteomes" id="UP000051658">
    <property type="component" value="Unassembled WGS sequence"/>
</dbReference>
<gene>
    <name evidence="6" type="primary">tsf</name>
    <name evidence="10" type="ORF">IV74_GL001749</name>
</gene>
<feature type="region of interest" description="Involved in Mg(2+) ion dislocation from EF-Tu" evidence="6">
    <location>
        <begin position="80"/>
        <end position="83"/>
    </location>
</feature>